<accession>A0A059KLF4</accession>
<dbReference type="Proteomes" id="UP000026714">
    <property type="component" value="Unassembled WGS sequence"/>
</dbReference>
<dbReference type="AlphaFoldDB" id="A0A059KLF4"/>
<dbReference type="eggNOG" id="COG0457">
    <property type="taxonomic scope" value="Bacteria"/>
</dbReference>
<name>A0A059KLF4_9BURK</name>
<evidence type="ECO:0000313" key="1">
    <source>
        <dbReference type="EMBL" id="KDB52195.1"/>
    </source>
</evidence>
<evidence type="ECO:0008006" key="3">
    <source>
        <dbReference type="Google" id="ProtNLM"/>
    </source>
</evidence>
<dbReference type="EMBL" id="AZRA01000055">
    <property type="protein sequence ID" value="KDB52195.1"/>
    <property type="molecule type" value="Genomic_DNA"/>
</dbReference>
<protein>
    <recommendedName>
        <fullName evidence="3">MalT-like TPR region domain-containing protein</fullName>
    </recommendedName>
</protein>
<keyword evidence="2" id="KW-1185">Reference proteome</keyword>
<dbReference type="STRING" id="34103.SAMN05421778_102185"/>
<dbReference type="RefSeq" id="WP_139330713.1">
    <property type="nucleotide sequence ID" value="NZ_AZRA01000055.1"/>
</dbReference>
<evidence type="ECO:0000313" key="2">
    <source>
        <dbReference type="Proteomes" id="UP000026714"/>
    </source>
</evidence>
<reference evidence="1 2" key="1">
    <citation type="journal article" date="2014" name="FEMS Microbiol. Ecol.">
        <title>Sphaerotilus natans encrusted with nanoball-shaped Fe(III) oxide minerals formed by nitrate-reducing mixotrophic Fe(II) oxidation.</title>
        <authorList>
            <person name="Park S."/>
            <person name="Kim D.H."/>
            <person name="Lee J.H."/>
            <person name="Hur H.G."/>
        </authorList>
    </citation>
    <scope>NUCLEOTIDE SEQUENCE [LARGE SCALE GENOMIC DNA]</scope>
    <source>
        <strain evidence="1 2">DSM 6575</strain>
    </source>
</reference>
<proteinExistence type="predicted"/>
<sequence>MNRLLSRLDDAIAASRLPREVPLLRAERAVVLARLGELDRMRQEVATLRASPEMLTMPVLNAWLLLAEGLGDFYADLSLRSHERVRRSLALGKTARNARVQSLAAAWLAHLDFYVRDDASALEHVALALKLARADHHGARSRASLVVAGMLHYARRDEESQAWYALARRHATTEGDGAALSSIMYNMAFLRVLDARVADLRDPGGCPEGVLRRAVLGTESSVHLDRSVQTRALSNHPPMRRAQILLLTGEFEAALALYEEHTRKALEEGLGVSESVFRADQAWCLAMLGRSDAALRTARDAEAALHGAVEPEDLVIAHGMLERVFRRLGLDEVAAIHADRGAAHYRVYSDRIAALLAGLDRLGLRTAPC</sequence>
<organism evidence="1 2">
    <name type="scientific">Sphaerotilus natans subsp. natans DSM 6575</name>
    <dbReference type="NCBI Taxonomy" id="1286631"/>
    <lineage>
        <taxon>Bacteria</taxon>
        <taxon>Pseudomonadati</taxon>
        <taxon>Pseudomonadota</taxon>
        <taxon>Betaproteobacteria</taxon>
        <taxon>Burkholderiales</taxon>
        <taxon>Sphaerotilaceae</taxon>
        <taxon>Sphaerotilus</taxon>
    </lineage>
</organism>
<gene>
    <name evidence="1" type="ORF">X805_22330</name>
</gene>
<comment type="caution">
    <text evidence="1">The sequence shown here is derived from an EMBL/GenBank/DDBJ whole genome shotgun (WGS) entry which is preliminary data.</text>
</comment>